<feature type="non-terminal residue" evidence="1">
    <location>
        <position position="1"/>
    </location>
</feature>
<accession>A0AAN6TP88</accession>
<evidence type="ECO:0000313" key="2">
    <source>
        <dbReference type="Proteomes" id="UP001302602"/>
    </source>
</evidence>
<dbReference type="GeneID" id="87826498"/>
<dbReference type="Gene3D" id="1.10.510.10">
    <property type="entry name" value="Transferase(Phosphotransferase) domain 1"/>
    <property type="match status" value="1"/>
</dbReference>
<dbReference type="EMBL" id="MU853280">
    <property type="protein sequence ID" value="KAK4118154.1"/>
    <property type="molecule type" value="Genomic_DNA"/>
</dbReference>
<name>A0AAN6TP88_9PEZI</name>
<keyword evidence="2" id="KW-1185">Reference proteome</keyword>
<dbReference type="RefSeq" id="XP_062641927.1">
    <property type="nucleotide sequence ID" value="XM_062789728.1"/>
</dbReference>
<organism evidence="1 2">
    <name type="scientific">Parathielavia appendiculata</name>
    <dbReference type="NCBI Taxonomy" id="2587402"/>
    <lineage>
        <taxon>Eukaryota</taxon>
        <taxon>Fungi</taxon>
        <taxon>Dikarya</taxon>
        <taxon>Ascomycota</taxon>
        <taxon>Pezizomycotina</taxon>
        <taxon>Sordariomycetes</taxon>
        <taxon>Sordariomycetidae</taxon>
        <taxon>Sordariales</taxon>
        <taxon>Chaetomiaceae</taxon>
        <taxon>Parathielavia</taxon>
    </lineage>
</organism>
<gene>
    <name evidence="1" type="ORF">N657DRAFT_584118</name>
</gene>
<reference evidence="1" key="2">
    <citation type="submission" date="2023-05" db="EMBL/GenBank/DDBJ databases">
        <authorList>
            <consortium name="Lawrence Berkeley National Laboratory"/>
            <person name="Steindorff A."/>
            <person name="Hensen N."/>
            <person name="Bonometti L."/>
            <person name="Westerberg I."/>
            <person name="Brannstrom I.O."/>
            <person name="Guillou S."/>
            <person name="Cros-Aarteil S."/>
            <person name="Calhoun S."/>
            <person name="Haridas S."/>
            <person name="Kuo A."/>
            <person name="Mondo S."/>
            <person name="Pangilinan J."/>
            <person name="Riley R."/>
            <person name="Labutti K."/>
            <person name="Andreopoulos B."/>
            <person name="Lipzen A."/>
            <person name="Chen C."/>
            <person name="Yanf M."/>
            <person name="Daum C."/>
            <person name="Ng V."/>
            <person name="Clum A."/>
            <person name="Ohm R."/>
            <person name="Martin F."/>
            <person name="Silar P."/>
            <person name="Natvig D."/>
            <person name="Lalanne C."/>
            <person name="Gautier V."/>
            <person name="Ament-Velasquez S.L."/>
            <person name="Kruys A."/>
            <person name="Hutchinson M.I."/>
            <person name="Powell A.J."/>
            <person name="Barry K."/>
            <person name="Miller A.N."/>
            <person name="Grigoriev I.V."/>
            <person name="Debuchy R."/>
            <person name="Gladieux P."/>
            <person name="Thoren M.H."/>
            <person name="Johannesson H."/>
        </authorList>
    </citation>
    <scope>NUCLEOTIDE SEQUENCE</scope>
    <source>
        <strain evidence="1">CBS 731.68</strain>
    </source>
</reference>
<dbReference type="AlphaFoldDB" id="A0AAN6TP88"/>
<reference evidence="1" key="1">
    <citation type="journal article" date="2023" name="Mol. Phylogenet. Evol.">
        <title>Genome-scale phylogeny and comparative genomics of the fungal order Sordariales.</title>
        <authorList>
            <person name="Hensen N."/>
            <person name="Bonometti L."/>
            <person name="Westerberg I."/>
            <person name="Brannstrom I.O."/>
            <person name="Guillou S."/>
            <person name="Cros-Aarteil S."/>
            <person name="Calhoun S."/>
            <person name="Haridas S."/>
            <person name="Kuo A."/>
            <person name="Mondo S."/>
            <person name="Pangilinan J."/>
            <person name="Riley R."/>
            <person name="LaButti K."/>
            <person name="Andreopoulos B."/>
            <person name="Lipzen A."/>
            <person name="Chen C."/>
            <person name="Yan M."/>
            <person name="Daum C."/>
            <person name="Ng V."/>
            <person name="Clum A."/>
            <person name="Steindorff A."/>
            <person name="Ohm R.A."/>
            <person name="Martin F."/>
            <person name="Silar P."/>
            <person name="Natvig D.O."/>
            <person name="Lalanne C."/>
            <person name="Gautier V."/>
            <person name="Ament-Velasquez S.L."/>
            <person name="Kruys A."/>
            <person name="Hutchinson M.I."/>
            <person name="Powell A.J."/>
            <person name="Barry K."/>
            <person name="Miller A.N."/>
            <person name="Grigoriev I.V."/>
            <person name="Debuchy R."/>
            <person name="Gladieux P."/>
            <person name="Hiltunen Thoren M."/>
            <person name="Johannesson H."/>
        </authorList>
    </citation>
    <scope>NUCLEOTIDE SEQUENCE</scope>
    <source>
        <strain evidence="1">CBS 731.68</strain>
    </source>
</reference>
<evidence type="ECO:0000313" key="1">
    <source>
        <dbReference type="EMBL" id="KAK4118154.1"/>
    </source>
</evidence>
<protein>
    <submittedName>
        <fullName evidence="1">Uncharacterized protein</fullName>
    </submittedName>
</protein>
<sequence length="80" mass="9562">LCDSFLPREFATYINYTRGLAFDDKPDYLYLHRLFYRRFRAEGFKKYFLCICKTKGANDSQLITGYDWPVRCGVPRIMLC</sequence>
<proteinExistence type="predicted"/>
<comment type="caution">
    <text evidence="1">The sequence shown here is derived from an EMBL/GenBank/DDBJ whole genome shotgun (WGS) entry which is preliminary data.</text>
</comment>
<dbReference type="Proteomes" id="UP001302602">
    <property type="component" value="Unassembled WGS sequence"/>
</dbReference>